<accession>A0AA86NHY3</accession>
<dbReference type="Gene3D" id="2.160.20.110">
    <property type="match status" value="1"/>
</dbReference>
<sequence length="213" mass="22786">MCLQQNMTSIAQEFRYFGLIGYNYGNTSIQNTSVLFQTQTVHVWGFGIIGVQETCSSYAELINMSISVRFSSSSGGYVGSVCGAPQGQNFSIQNTNVNDSIINSGASQVGGLCGYQYSQTNMTIYNSTILKSNISGSGNVGGLIGYCQSQTVYLINLKIMFVRLSASSTVGIVSGQNGGVYYFTGSLSSSNYINDVLQKDCSVLSNYWSVAGC</sequence>
<evidence type="ECO:0000313" key="3">
    <source>
        <dbReference type="Proteomes" id="UP001642409"/>
    </source>
</evidence>
<dbReference type="EMBL" id="CAXDID020000008">
    <property type="protein sequence ID" value="CAL5977968.1"/>
    <property type="molecule type" value="Genomic_DNA"/>
</dbReference>
<evidence type="ECO:0000313" key="1">
    <source>
        <dbReference type="EMBL" id="CAI9919349.1"/>
    </source>
</evidence>
<gene>
    <name evidence="2" type="ORF">HINF_LOCUS4564</name>
    <name evidence="1" type="ORF">HINF_LOCUS6994</name>
</gene>
<reference evidence="1" key="1">
    <citation type="submission" date="2023-06" db="EMBL/GenBank/DDBJ databases">
        <authorList>
            <person name="Kurt Z."/>
        </authorList>
    </citation>
    <scope>NUCLEOTIDE SEQUENCE</scope>
</reference>
<organism evidence="1">
    <name type="scientific">Hexamita inflata</name>
    <dbReference type="NCBI Taxonomy" id="28002"/>
    <lineage>
        <taxon>Eukaryota</taxon>
        <taxon>Metamonada</taxon>
        <taxon>Diplomonadida</taxon>
        <taxon>Hexamitidae</taxon>
        <taxon>Hexamitinae</taxon>
        <taxon>Hexamita</taxon>
    </lineage>
</organism>
<name>A0AA86NHY3_9EUKA</name>
<proteinExistence type="predicted"/>
<evidence type="ECO:0000313" key="2">
    <source>
        <dbReference type="EMBL" id="CAL5977968.1"/>
    </source>
</evidence>
<keyword evidence="3" id="KW-1185">Reference proteome</keyword>
<comment type="caution">
    <text evidence="1">The sequence shown here is derived from an EMBL/GenBank/DDBJ whole genome shotgun (WGS) entry which is preliminary data.</text>
</comment>
<dbReference type="EMBL" id="CATOUU010000171">
    <property type="protein sequence ID" value="CAI9919349.1"/>
    <property type="molecule type" value="Genomic_DNA"/>
</dbReference>
<reference evidence="2 3" key="2">
    <citation type="submission" date="2024-07" db="EMBL/GenBank/DDBJ databases">
        <authorList>
            <person name="Akdeniz Z."/>
        </authorList>
    </citation>
    <scope>NUCLEOTIDE SEQUENCE [LARGE SCALE GENOMIC DNA]</scope>
</reference>
<dbReference type="Proteomes" id="UP001642409">
    <property type="component" value="Unassembled WGS sequence"/>
</dbReference>
<protein>
    <submittedName>
        <fullName evidence="2">Hypothetical_protein</fullName>
    </submittedName>
</protein>
<dbReference type="AlphaFoldDB" id="A0AA86NHY3"/>